<dbReference type="GO" id="GO:0000118">
    <property type="term" value="C:histone deacetylase complex"/>
    <property type="evidence" value="ECO:0007669"/>
    <property type="project" value="TreeGrafter"/>
</dbReference>
<dbReference type="InterPro" id="IPR017956">
    <property type="entry name" value="AT_hook_DNA-bd_motif"/>
</dbReference>
<dbReference type="SMART" id="SM00558">
    <property type="entry name" value="JmjC"/>
    <property type="match status" value="1"/>
</dbReference>
<evidence type="ECO:0000313" key="11">
    <source>
        <dbReference type="EMBL" id="TVU27615.1"/>
    </source>
</evidence>
<feature type="compositionally biased region" description="Low complexity" evidence="8">
    <location>
        <begin position="10"/>
        <end position="22"/>
    </location>
</feature>
<dbReference type="Pfam" id="PF10497">
    <property type="entry name" value="zf-4CXXC_R1"/>
    <property type="match status" value="1"/>
</dbReference>
<name>A0A5J9UVL2_9POAL</name>
<organism evidence="11 12">
    <name type="scientific">Eragrostis curvula</name>
    <name type="common">weeping love grass</name>
    <dbReference type="NCBI Taxonomy" id="38414"/>
    <lineage>
        <taxon>Eukaryota</taxon>
        <taxon>Viridiplantae</taxon>
        <taxon>Streptophyta</taxon>
        <taxon>Embryophyta</taxon>
        <taxon>Tracheophyta</taxon>
        <taxon>Spermatophyta</taxon>
        <taxon>Magnoliopsida</taxon>
        <taxon>Liliopsida</taxon>
        <taxon>Poales</taxon>
        <taxon>Poaceae</taxon>
        <taxon>PACMAD clade</taxon>
        <taxon>Chloridoideae</taxon>
        <taxon>Eragrostideae</taxon>
        <taxon>Eragrostidinae</taxon>
        <taxon>Eragrostis</taxon>
    </lineage>
</organism>
<dbReference type="EMBL" id="RWGY01000011">
    <property type="protein sequence ID" value="TVU27615.1"/>
    <property type="molecule type" value="Genomic_DNA"/>
</dbReference>
<feature type="region of interest" description="Disordered" evidence="8">
    <location>
        <begin position="1"/>
        <end position="194"/>
    </location>
</feature>
<feature type="compositionally biased region" description="Polar residues" evidence="8">
    <location>
        <begin position="121"/>
        <end position="130"/>
    </location>
</feature>
<keyword evidence="6" id="KW-0539">Nucleus</keyword>
<dbReference type="CDD" id="cd02208">
    <property type="entry name" value="cupin_RmlC-like"/>
    <property type="match status" value="1"/>
</dbReference>
<evidence type="ECO:0000256" key="2">
    <source>
        <dbReference type="ARBA" id="ARBA00006801"/>
    </source>
</evidence>
<dbReference type="Gene3D" id="2.60.120.650">
    <property type="entry name" value="Cupin"/>
    <property type="match status" value="2"/>
</dbReference>
<dbReference type="PANTHER" id="PTHR12549:SF63">
    <property type="entry name" value="TRANSCRIPTION FACTOR JUMONJI (JMJC) DOMAIN-CONTAINING PROTEIN"/>
    <property type="match status" value="1"/>
</dbReference>
<dbReference type="InterPro" id="IPR001841">
    <property type="entry name" value="Znf_RING"/>
</dbReference>
<feature type="compositionally biased region" description="Acidic residues" evidence="8">
    <location>
        <begin position="81"/>
        <end position="92"/>
    </location>
</feature>
<evidence type="ECO:0000256" key="8">
    <source>
        <dbReference type="SAM" id="MobiDB-lite"/>
    </source>
</evidence>
<gene>
    <name evidence="11" type="ORF">EJB05_19109</name>
</gene>
<evidence type="ECO:0000256" key="5">
    <source>
        <dbReference type="ARBA" id="ARBA00023163"/>
    </source>
</evidence>
<feature type="region of interest" description="Disordered" evidence="8">
    <location>
        <begin position="894"/>
        <end position="924"/>
    </location>
</feature>
<dbReference type="AlphaFoldDB" id="A0A5J9UVL2"/>
<proteinExistence type="inferred from homology"/>
<dbReference type="GO" id="GO:0000785">
    <property type="term" value="C:chromatin"/>
    <property type="evidence" value="ECO:0007669"/>
    <property type="project" value="TreeGrafter"/>
</dbReference>
<reference evidence="11 12" key="1">
    <citation type="journal article" date="2019" name="Sci. Rep.">
        <title>A high-quality genome of Eragrostis curvula grass provides insights into Poaceae evolution and supports new strategies to enhance forage quality.</title>
        <authorList>
            <person name="Carballo J."/>
            <person name="Santos B.A.C.M."/>
            <person name="Zappacosta D."/>
            <person name="Garbus I."/>
            <person name="Selva J.P."/>
            <person name="Gallo C.A."/>
            <person name="Diaz A."/>
            <person name="Albertini E."/>
            <person name="Caccamo M."/>
            <person name="Echenique V."/>
        </authorList>
    </citation>
    <scope>NUCLEOTIDE SEQUENCE [LARGE SCALE GENOMIC DNA]</scope>
    <source>
        <strain evidence="12">cv. Victoria</strain>
        <tissue evidence="11">Leaf</tissue>
    </source>
</reference>
<dbReference type="GO" id="GO:0032454">
    <property type="term" value="F:histone H3K9 demethylase activity"/>
    <property type="evidence" value="ECO:0007669"/>
    <property type="project" value="InterPro"/>
</dbReference>
<evidence type="ECO:0000256" key="7">
    <source>
        <dbReference type="PROSITE-ProRule" id="PRU00175"/>
    </source>
</evidence>
<dbReference type="FunFam" id="2.60.120.650:FF:000034">
    <property type="entry name" value="Transcription factor jumonji (JmjC) domain-containing protein"/>
    <property type="match status" value="1"/>
</dbReference>
<keyword evidence="7" id="KW-0862">Zinc</keyword>
<dbReference type="OrthoDB" id="1667110at2759"/>
<dbReference type="Proteomes" id="UP000324897">
    <property type="component" value="Chromosome 1"/>
</dbReference>
<keyword evidence="7" id="KW-0863">Zinc-finger</keyword>
<dbReference type="GO" id="GO:0031490">
    <property type="term" value="F:chromatin DNA binding"/>
    <property type="evidence" value="ECO:0007669"/>
    <property type="project" value="TreeGrafter"/>
</dbReference>
<feature type="domain" description="RING-type" evidence="9">
    <location>
        <begin position="232"/>
        <end position="279"/>
    </location>
</feature>
<evidence type="ECO:0000256" key="3">
    <source>
        <dbReference type="ARBA" id="ARBA00022723"/>
    </source>
</evidence>
<comment type="similarity">
    <text evidence="2">Belongs to the JARID1 histone demethylase family.</text>
</comment>
<evidence type="ECO:0000256" key="6">
    <source>
        <dbReference type="ARBA" id="ARBA00023242"/>
    </source>
</evidence>
<dbReference type="InterPro" id="IPR045109">
    <property type="entry name" value="LSDs-like"/>
</dbReference>
<feature type="compositionally biased region" description="Basic and acidic residues" evidence="8">
    <location>
        <begin position="829"/>
        <end position="839"/>
    </location>
</feature>
<dbReference type="PRINTS" id="PR00929">
    <property type="entry name" value="ATHOOK"/>
</dbReference>
<evidence type="ECO:0000256" key="4">
    <source>
        <dbReference type="ARBA" id="ARBA00023015"/>
    </source>
</evidence>
<feature type="region of interest" description="Disordered" evidence="8">
    <location>
        <begin position="801"/>
        <end position="857"/>
    </location>
</feature>
<keyword evidence="4" id="KW-0805">Transcription regulation</keyword>
<evidence type="ECO:0008006" key="13">
    <source>
        <dbReference type="Google" id="ProtNLM"/>
    </source>
</evidence>
<dbReference type="FunFam" id="2.60.120.650:FF:000033">
    <property type="entry name" value="Transcription factor jumonji (JmjC) domain-containing protein"/>
    <property type="match status" value="1"/>
</dbReference>
<dbReference type="PANTHER" id="PTHR12549">
    <property type="entry name" value="JMJC DOMAIN-CONTAINING HISTONE DEMETHYLATION PROTEIN"/>
    <property type="match status" value="1"/>
</dbReference>
<comment type="subcellular location">
    <subcellularLocation>
        <location evidence="1">Nucleus</location>
    </subcellularLocation>
</comment>
<dbReference type="GO" id="GO:0006357">
    <property type="term" value="P:regulation of transcription by RNA polymerase II"/>
    <property type="evidence" value="ECO:0007669"/>
    <property type="project" value="TreeGrafter"/>
</dbReference>
<feature type="compositionally biased region" description="Basic and acidic residues" evidence="8">
    <location>
        <begin position="158"/>
        <end position="167"/>
    </location>
</feature>
<dbReference type="PROSITE" id="PS51184">
    <property type="entry name" value="JMJC"/>
    <property type="match status" value="1"/>
</dbReference>
<dbReference type="SMART" id="SM00384">
    <property type="entry name" value="AT_hook"/>
    <property type="match status" value="3"/>
</dbReference>
<evidence type="ECO:0000259" key="10">
    <source>
        <dbReference type="PROSITE" id="PS51184"/>
    </source>
</evidence>
<dbReference type="SUPFAM" id="SSF51197">
    <property type="entry name" value="Clavaminate synthase-like"/>
    <property type="match status" value="1"/>
</dbReference>
<evidence type="ECO:0000313" key="12">
    <source>
        <dbReference type="Proteomes" id="UP000324897"/>
    </source>
</evidence>
<feature type="region of interest" description="Disordered" evidence="8">
    <location>
        <begin position="1078"/>
        <end position="1134"/>
    </location>
</feature>
<feature type="domain" description="JmjC" evidence="10">
    <location>
        <begin position="685"/>
        <end position="1040"/>
    </location>
</feature>
<dbReference type="InterPro" id="IPR018866">
    <property type="entry name" value="Znf-4CXXC_R1"/>
</dbReference>
<protein>
    <recommendedName>
        <fullName evidence="13">JmjC domain-containing protein</fullName>
    </recommendedName>
</protein>
<accession>A0A5J9UVL2</accession>
<sequence length="1134" mass="127388">MAEEVEGMEVEAAAGGAVHAAGDPIRRSVGRPKTNGRRKQGTSDPAFRSPLMKPGEEARGVAAGNGVLRERRRPSNSYYECDTDDDDDDVESLNDLVNPESPKKRKMKGRPRKTKDELLDSETQLSTSHGEINGNGKEAADNQVKPETAKKRGRPRKTKLEQVDRTSEFPNGKNHSKMCRKNNKETVKKRGRPRKIVVEQVNSKAQLSNSKSHGETNENERKMLTGQDALMCHHCQRKDKGRVVRCMSCKRKSFCVPCIEQWYLDLSEDEAAKKCPYCRKNCNCKACLRMRGIKEPLRKEISRENQIRYACHIVRSLLPWLRKLQQEQMVEKELEAKVRGIPTNEIKVEQAVCDLDDRVYCNRCRTSIVDFHRSCKQCFYDLCLTCCQELRRGEIPGGEDVENVLPEPRGSSYAFGNKSQSITDNDKMVSIRKENDSPHSEACTEIAPAENPINPLLLWKAKGDGSIPCPPKEIGGCGGSLLNLKCLFPDKMIVELKDRADKVVRSDTFAKEITSKSNWCPCFDHSGKIRNGIKSLREAANRKNSSDNFLYCPVASAIQDDDLAHFQMHWAKGEPVVVTDCLELTSGLSWEPMVMWRALRERTQGKVEDEQFAVKAIDCLDWCEVEINIHKFFTGYTTGRAHPKNNWPEMLKLKDWPPSSSFDNRLPRHCAEFISALPFPEYTDPRYGPLNLAVKLPDGVLKPDIGPKSYVAYGFNKELGRGDSVTKLHCDLSDAVNILTHAADVPCYHLDQIENIQNDMRAQDLQELYGGVKSGAGLNVLPAPVESMNISVDETQKISCGTENGHLHKDKPLGLDINALPPDDIGDGAQDKQSCHESDSQSEPRQFSDHNNEVKTSNEGRGVAHCISHAQDNLECRGHGKQFRGYPLQAVGVKPQENTGADDKQSSVDIQDTPPTDSTKKHNTGGALWDIFRREDYDILQDYLRKHASEFRHIHCNPVKQVVHPIHDQSFYLTAKHKRELKEEYGIEPWTFEQKLGEAVFIPAGCPHQVRNLKSCIKVALDFVSPENVGECVKLSGEFRRLPSWHRVKEDKLEVKKMVVHALNEAVNLLDPCSSDGLKSVNDLPNNSDDAVYEKQANKRRVGGQRSDLPSDESGDERQTKKVALVDASGRLGS</sequence>
<feature type="compositionally biased region" description="Basic and acidic residues" evidence="8">
    <location>
        <begin position="846"/>
        <end position="857"/>
    </location>
</feature>
<feature type="compositionally biased region" description="Polar residues" evidence="8">
    <location>
        <begin position="907"/>
        <end position="917"/>
    </location>
</feature>
<evidence type="ECO:0000256" key="1">
    <source>
        <dbReference type="ARBA" id="ARBA00004123"/>
    </source>
</evidence>
<dbReference type="Gramene" id="TVU27615">
    <property type="protein sequence ID" value="TVU27615"/>
    <property type="gene ID" value="EJB05_19109"/>
</dbReference>
<keyword evidence="3" id="KW-0479">Metal-binding</keyword>
<evidence type="ECO:0000259" key="9">
    <source>
        <dbReference type="PROSITE" id="PS50089"/>
    </source>
</evidence>
<keyword evidence="12" id="KW-1185">Reference proteome</keyword>
<feature type="compositionally biased region" description="Basic residues" evidence="8">
    <location>
        <begin position="28"/>
        <end position="40"/>
    </location>
</feature>
<feature type="compositionally biased region" description="Basic residues" evidence="8">
    <location>
        <begin position="103"/>
        <end position="113"/>
    </location>
</feature>
<dbReference type="PROSITE" id="PS50089">
    <property type="entry name" value="ZF_RING_2"/>
    <property type="match status" value="1"/>
</dbReference>
<comment type="caution">
    <text evidence="11">The sequence shown here is derived from an EMBL/GenBank/DDBJ whole genome shotgun (WGS) entry which is preliminary data.</text>
</comment>
<dbReference type="InterPro" id="IPR003347">
    <property type="entry name" value="JmjC_dom"/>
</dbReference>
<keyword evidence="5" id="KW-0804">Transcription</keyword>
<dbReference type="GO" id="GO:0003712">
    <property type="term" value="F:transcription coregulator activity"/>
    <property type="evidence" value="ECO:0007669"/>
    <property type="project" value="TreeGrafter"/>
</dbReference>
<dbReference type="Pfam" id="PF02373">
    <property type="entry name" value="JmjC"/>
    <property type="match status" value="1"/>
</dbReference>
<dbReference type="GO" id="GO:0008270">
    <property type="term" value="F:zinc ion binding"/>
    <property type="evidence" value="ECO:0007669"/>
    <property type="project" value="UniProtKB-KW"/>
</dbReference>